<name>A0A433SL51_ELYCH</name>
<evidence type="ECO:0000313" key="12">
    <source>
        <dbReference type="Proteomes" id="UP000271974"/>
    </source>
</evidence>
<dbReference type="AlphaFoldDB" id="A0A433SL51"/>
<dbReference type="EMBL" id="RQTK01001555">
    <property type="protein sequence ID" value="RUS69854.1"/>
    <property type="molecule type" value="Genomic_DNA"/>
</dbReference>
<evidence type="ECO:0000256" key="1">
    <source>
        <dbReference type="ARBA" id="ARBA00004370"/>
    </source>
</evidence>
<evidence type="ECO:0000256" key="2">
    <source>
        <dbReference type="ARBA" id="ARBA00016434"/>
    </source>
</evidence>
<dbReference type="OrthoDB" id="15356at2759"/>
<evidence type="ECO:0000256" key="8">
    <source>
        <dbReference type="ARBA" id="ARBA00024203"/>
    </source>
</evidence>
<dbReference type="GO" id="GO:0030134">
    <property type="term" value="C:COPII-coated ER to Golgi transport vesicle"/>
    <property type="evidence" value="ECO:0007669"/>
    <property type="project" value="TreeGrafter"/>
</dbReference>
<dbReference type="PANTHER" id="PTHR15858">
    <property type="entry name" value="IMMEDIATE EARLY RESPONSE 3-INTERACTING PROTEIN 1"/>
    <property type="match status" value="1"/>
</dbReference>
<comment type="function">
    <text evidence="9">Regulator of endoplasmic reticulum secretion that acts as a key determinant of brain size. Required for secretion of extracellular matrix proteins. Required for correct brain development by depositing sufficient extracellular matrix proteins for tissue integrity and the proliferation of neural progenitors. Acts as a regulator of the unfolded protein response (UPR).</text>
</comment>
<evidence type="ECO:0000256" key="3">
    <source>
        <dbReference type="ARBA" id="ARBA00022448"/>
    </source>
</evidence>
<accession>A0A433SL51</accession>
<dbReference type="Pfam" id="PF08571">
    <property type="entry name" value="Yos1"/>
    <property type="match status" value="1"/>
</dbReference>
<dbReference type="InterPro" id="IPR013880">
    <property type="entry name" value="Yos1"/>
</dbReference>
<keyword evidence="10" id="KW-0732">Signal</keyword>
<evidence type="ECO:0000256" key="9">
    <source>
        <dbReference type="ARBA" id="ARBA00045999"/>
    </source>
</evidence>
<keyword evidence="3" id="KW-0813">Transport</keyword>
<evidence type="ECO:0000256" key="5">
    <source>
        <dbReference type="ARBA" id="ARBA00022927"/>
    </source>
</evidence>
<keyword evidence="12" id="KW-1185">Reference proteome</keyword>
<protein>
    <recommendedName>
        <fullName evidence="2">Immediate early response 3-interacting protein 1</fullName>
    </recommendedName>
</protein>
<dbReference type="Proteomes" id="UP000271974">
    <property type="component" value="Unassembled WGS sequence"/>
</dbReference>
<comment type="subcellular location">
    <subcellularLocation>
        <location evidence="1">Membrane</location>
    </subcellularLocation>
</comment>
<evidence type="ECO:0000313" key="11">
    <source>
        <dbReference type="EMBL" id="RUS69854.1"/>
    </source>
</evidence>
<feature type="signal peptide" evidence="10">
    <location>
        <begin position="1"/>
        <end position="18"/>
    </location>
</feature>
<evidence type="ECO:0000256" key="4">
    <source>
        <dbReference type="ARBA" id="ARBA00022692"/>
    </source>
</evidence>
<dbReference type="STRING" id="188477.A0A433SL51"/>
<evidence type="ECO:0000256" key="10">
    <source>
        <dbReference type="SAM" id="SignalP"/>
    </source>
</evidence>
<comment type="caution">
    <text evidence="11">The sequence shown here is derived from an EMBL/GenBank/DDBJ whole genome shotgun (WGS) entry which is preliminary data.</text>
</comment>
<sequence length="81" mass="8890">MAIGLYSLLEAAILCLNAVCILHEERFLAKVGWGVDQHKGFGEDPGVKSQLLNLIRSIRTVMRIPLIGVNIATMVLKLLFG</sequence>
<keyword evidence="7" id="KW-0472">Membrane</keyword>
<dbReference type="GO" id="GO:0005789">
    <property type="term" value="C:endoplasmic reticulum membrane"/>
    <property type="evidence" value="ECO:0007669"/>
    <property type="project" value="TreeGrafter"/>
</dbReference>
<dbReference type="GO" id="GO:0006888">
    <property type="term" value="P:endoplasmic reticulum to Golgi vesicle-mediated transport"/>
    <property type="evidence" value="ECO:0007669"/>
    <property type="project" value="TreeGrafter"/>
</dbReference>
<comment type="similarity">
    <text evidence="8">Belongs to the YOS1 family.</text>
</comment>
<feature type="chain" id="PRO_5019264846" description="Immediate early response 3-interacting protein 1" evidence="10">
    <location>
        <begin position="19"/>
        <end position="81"/>
    </location>
</feature>
<dbReference type="GO" id="GO:0000139">
    <property type="term" value="C:Golgi membrane"/>
    <property type="evidence" value="ECO:0007669"/>
    <property type="project" value="TreeGrafter"/>
</dbReference>
<dbReference type="PANTHER" id="PTHR15858:SF0">
    <property type="entry name" value="IMMEDIATE EARLY RESPONSE 3-INTERACTING PROTEIN 1"/>
    <property type="match status" value="1"/>
</dbReference>
<gene>
    <name evidence="11" type="ORF">EGW08_022384</name>
</gene>
<organism evidence="11 12">
    <name type="scientific">Elysia chlorotica</name>
    <name type="common">Eastern emerald elysia</name>
    <name type="synonym">Sea slug</name>
    <dbReference type="NCBI Taxonomy" id="188477"/>
    <lineage>
        <taxon>Eukaryota</taxon>
        <taxon>Metazoa</taxon>
        <taxon>Spiralia</taxon>
        <taxon>Lophotrochozoa</taxon>
        <taxon>Mollusca</taxon>
        <taxon>Gastropoda</taxon>
        <taxon>Heterobranchia</taxon>
        <taxon>Euthyneura</taxon>
        <taxon>Panpulmonata</taxon>
        <taxon>Sacoglossa</taxon>
        <taxon>Placobranchoidea</taxon>
        <taxon>Plakobranchidae</taxon>
        <taxon>Elysia</taxon>
    </lineage>
</organism>
<keyword evidence="4" id="KW-0812">Transmembrane</keyword>
<proteinExistence type="inferred from homology"/>
<evidence type="ECO:0000256" key="6">
    <source>
        <dbReference type="ARBA" id="ARBA00022989"/>
    </source>
</evidence>
<keyword evidence="6" id="KW-1133">Transmembrane helix</keyword>
<dbReference type="GO" id="GO:0015031">
    <property type="term" value="P:protein transport"/>
    <property type="evidence" value="ECO:0007669"/>
    <property type="project" value="UniProtKB-KW"/>
</dbReference>
<keyword evidence="5" id="KW-0653">Protein transport</keyword>
<reference evidence="11 12" key="1">
    <citation type="submission" date="2019-01" db="EMBL/GenBank/DDBJ databases">
        <title>A draft genome assembly of the solar-powered sea slug Elysia chlorotica.</title>
        <authorList>
            <person name="Cai H."/>
            <person name="Li Q."/>
            <person name="Fang X."/>
            <person name="Li J."/>
            <person name="Curtis N.E."/>
            <person name="Altenburger A."/>
            <person name="Shibata T."/>
            <person name="Feng M."/>
            <person name="Maeda T."/>
            <person name="Schwartz J.A."/>
            <person name="Shigenobu S."/>
            <person name="Lundholm N."/>
            <person name="Nishiyama T."/>
            <person name="Yang H."/>
            <person name="Hasebe M."/>
            <person name="Li S."/>
            <person name="Pierce S.K."/>
            <person name="Wang J."/>
        </authorList>
    </citation>
    <scope>NUCLEOTIDE SEQUENCE [LARGE SCALE GENOMIC DNA]</scope>
    <source>
        <strain evidence="11">EC2010</strain>
        <tissue evidence="11">Whole organism of an adult</tissue>
    </source>
</reference>
<evidence type="ECO:0000256" key="7">
    <source>
        <dbReference type="ARBA" id="ARBA00023136"/>
    </source>
</evidence>